<feature type="compositionally biased region" description="Polar residues" evidence="3">
    <location>
        <begin position="44"/>
        <end position="55"/>
    </location>
</feature>
<dbReference type="Proteomes" id="UP000225706">
    <property type="component" value="Unassembled WGS sequence"/>
</dbReference>
<dbReference type="EMBL" id="LSMT01000254">
    <property type="protein sequence ID" value="PFX22040.1"/>
    <property type="molecule type" value="Genomic_DNA"/>
</dbReference>
<evidence type="ECO:0000256" key="1">
    <source>
        <dbReference type="ARBA" id="ARBA00001968"/>
    </source>
</evidence>
<protein>
    <submittedName>
        <fullName evidence="6">Uncharacterized protein</fullName>
    </submittedName>
</protein>
<feature type="region of interest" description="Disordered" evidence="3">
    <location>
        <begin position="456"/>
        <end position="528"/>
    </location>
</feature>
<evidence type="ECO:0000256" key="2">
    <source>
        <dbReference type="ARBA" id="ARBA00022723"/>
    </source>
</evidence>
<dbReference type="GO" id="GO:0046872">
    <property type="term" value="F:metal ion binding"/>
    <property type="evidence" value="ECO:0007669"/>
    <property type="project" value="UniProtKB-KW"/>
</dbReference>
<evidence type="ECO:0000256" key="3">
    <source>
        <dbReference type="SAM" id="MobiDB-lite"/>
    </source>
</evidence>
<evidence type="ECO:0000259" key="4">
    <source>
        <dbReference type="Pfam" id="PF13359"/>
    </source>
</evidence>
<dbReference type="Pfam" id="PF13359">
    <property type="entry name" value="DDE_Tnp_4"/>
    <property type="match status" value="1"/>
</dbReference>
<dbReference type="InterPro" id="IPR027806">
    <property type="entry name" value="HARBI1_dom"/>
</dbReference>
<feature type="domain" description="DDE Tnp4" evidence="4">
    <location>
        <begin position="212"/>
        <end position="281"/>
    </location>
</feature>
<keyword evidence="7" id="KW-1185">Reference proteome</keyword>
<gene>
    <name evidence="6" type="ORF">AWC38_SpisGene13455</name>
</gene>
<evidence type="ECO:0000259" key="5">
    <source>
        <dbReference type="Pfam" id="PF13613"/>
    </source>
</evidence>
<name>A0A2B4RZQ7_STYPI</name>
<dbReference type="Pfam" id="PF13613">
    <property type="entry name" value="HTH_Tnp_4"/>
    <property type="match status" value="1"/>
</dbReference>
<comment type="caution">
    <text evidence="6">The sequence shown here is derived from an EMBL/GenBank/DDBJ whole genome shotgun (WGS) entry which is preliminary data.</text>
</comment>
<evidence type="ECO:0000313" key="6">
    <source>
        <dbReference type="EMBL" id="PFX22040.1"/>
    </source>
</evidence>
<accession>A0A2B4RZQ7</accession>
<evidence type="ECO:0000313" key="7">
    <source>
        <dbReference type="Proteomes" id="UP000225706"/>
    </source>
</evidence>
<reference evidence="7" key="1">
    <citation type="journal article" date="2017" name="bioRxiv">
        <title>Comparative analysis of the genomes of Stylophora pistillata and Acropora digitifera provides evidence for extensive differences between species of corals.</title>
        <authorList>
            <person name="Voolstra C.R."/>
            <person name="Li Y."/>
            <person name="Liew Y.J."/>
            <person name="Baumgarten S."/>
            <person name="Zoccola D."/>
            <person name="Flot J.-F."/>
            <person name="Tambutte S."/>
            <person name="Allemand D."/>
            <person name="Aranda M."/>
        </authorList>
    </citation>
    <scope>NUCLEOTIDE SEQUENCE [LARGE SCALE GENOMIC DNA]</scope>
</reference>
<sequence length="528" mass="60307">MDLGKKQKALNRYLRTSKRFEGNSTTVLSVETSTNCAVPLATPEEQTSPQQIQQNEDVKMEPSNTQQSDLPSCIAEERDGLQQKLDKTKMPVVNFTESQPKYFTGVRSRALFLWIVSLVAAHRFPTFCKKLALADKILLIFMKLRVGLQYTDLAFRFGIQIEQTSKIFTQGVPVLANVLRFLVVWPEKGALIRNVPKAFKHGKSYRNTRVIIYCSEVFIQRPSNLLACNITYSSYKHHNTIKFLVGITPTGAVSFLSHCWGGRVSDKELTINSGFLNLLEHDGLKSISITGAVNEALENLSTRLFFDSNGNLKMIFFHVVQIVYSNIDKHTDIFISRSFEQKMSAPASDGKAKAMEWTEDHDVILLREILASDLFSFKKGSVSRGERWESITEKLDQVKTLCFHLKDKRAVRDRWVLLQKKYKAKMHQEETASGISVDDMSEIDVLPEELVGKEESLNKVGDVQSRKQREDKSKAEDIRQKALERYSETKKRKSTENGDECEEKPKCQRRSARTEPLVEFMQEKVKTE</sequence>
<dbReference type="AlphaFoldDB" id="A0A2B4RZQ7"/>
<dbReference type="OrthoDB" id="5988341at2759"/>
<keyword evidence="2" id="KW-0479">Metal-binding</keyword>
<dbReference type="InterPro" id="IPR027805">
    <property type="entry name" value="Transposase_HTH_dom"/>
</dbReference>
<comment type="cofactor">
    <cofactor evidence="1">
        <name>a divalent metal cation</name>
        <dbReference type="ChEBI" id="CHEBI:60240"/>
    </cofactor>
</comment>
<feature type="compositionally biased region" description="Basic and acidic residues" evidence="3">
    <location>
        <begin position="464"/>
        <end position="489"/>
    </location>
</feature>
<feature type="region of interest" description="Disordered" evidence="3">
    <location>
        <begin position="41"/>
        <end position="68"/>
    </location>
</feature>
<proteinExistence type="predicted"/>
<feature type="domain" description="Transposase Helix-turn-helix" evidence="5">
    <location>
        <begin position="129"/>
        <end position="180"/>
    </location>
</feature>
<dbReference type="PANTHER" id="PTHR23080">
    <property type="entry name" value="THAP DOMAIN PROTEIN"/>
    <property type="match status" value="1"/>
</dbReference>
<organism evidence="6 7">
    <name type="scientific">Stylophora pistillata</name>
    <name type="common">Smooth cauliflower coral</name>
    <dbReference type="NCBI Taxonomy" id="50429"/>
    <lineage>
        <taxon>Eukaryota</taxon>
        <taxon>Metazoa</taxon>
        <taxon>Cnidaria</taxon>
        <taxon>Anthozoa</taxon>
        <taxon>Hexacorallia</taxon>
        <taxon>Scleractinia</taxon>
        <taxon>Astrocoeniina</taxon>
        <taxon>Pocilloporidae</taxon>
        <taxon>Stylophora</taxon>
    </lineage>
</organism>
<dbReference type="STRING" id="50429.A0A2B4RZQ7"/>